<organism evidence="1 2">
    <name type="scientific">Candidatus Kuenenbacteria bacterium CG22_combo_CG10-13_8_21_14_all_39_9</name>
    <dbReference type="NCBI Taxonomy" id="1974621"/>
    <lineage>
        <taxon>Bacteria</taxon>
        <taxon>Candidatus Kueneniibacteriota</taxon>
    </lineage>
</organism>
<proteinExistence type="predicted"/>
<comment type="caution">
    <text evidence="1">The sequence shown here is derived from an EMBL/GenBank/DDBJ whole genome shotgun (WGS) entry which is preliminary data.</text>
</comment>
<dbReference type="InterPro" id="IPR012833">
    <property type="entry name" value="NrdD"/>
</dbReference>
<dbReference type="SUPFAM" id="SSF51294">
    <property type="entry name" value="Hedgehog/intein (Hint) domain"/>
    <property type="match status" value="1"/>
</dbReference>
<dbReference type="PANTHER" id="PTHR21075:SF0">
    <property type="entry name" value="ANAEROBIC RIBONUCLEOSIDE-TRIPHOSPHATE REDUCTASE"/>
    <property type="match status" value="1"/>
</dbReference>
<dbReference type="AlphaFoldDB" id="A0A2H0CZU7"/>
<name>A0A2H0CZU7_9BACT</name>
<evidence type="ECO:0000313" key="1">
    <source>
        <dbReference type="EMBL" id="PIP75444.1"/>
    </source>
</evidence>
<dbReference type="EMBL" id="PCTN01000163">
    <property type="protein sequence ID" value="PIP75444.1"/>
    <property type="molecule type" value="Genomic_DNA"/>
</dbReference>
<dbReference type="InterPro" id="IPR036844">
    <property type="entry name" value="Hint_dom_sf"/>
</dbReference>
<dbReference type="NCBIfam" id="TIGR02487">
    <property type="entry name" value="NrdD"/>
    <property type="match status" value="1"/>
</dbReference>
<dbReference type="GO" id="GO:0008998">
    <property type="term" value="F:ribonucleoside-triphosphate reductase (thioredoxin) activity"/>
    <property type="evidence" value="ECO:0007669"/>
    <property type="project" value="InterPro"/>
</dbReference>
<protein>
    <submittedName>
        <fullName evidence="1">Uncharacterized protein</fullName>
    </submittedName>
</protein>
<accession>A0A2H0CZU7</accession>
<evidence type="ECO:0000313" key="2">
    <source>
        <dbReference type="Proteomes" id="UP000230159"/>
    </source>
</evidence>
<dbReference type="SUPFAM" id="SSF51998">
    <property type="entry name" value="PFL-like glycyl radical enzymes"/>
    <property type="match status" value="1"/>
</dbReference>
<reference evidence="1 2" key="1">
    <citation type="submission" date="2017-09" db="EMBL/GenBank/DDBJ databases">
        <title>Depth-based differentiation of microbial function through sediment-hosted aquifers and enrichment of novel symbionts in the deep terrestrial subsurface.</title>
        <authorList>
            <person name="Probst A.J."/>
            <person name="Ladd B."/>
            <person name="Jarett J.K."/>
            <person name="Geller-Mcgrath D.E."/>
            <person name="Sieber C.M."/>
            <person name="Emerson J.B."/>
            <person name="Anantharaman K."/>
            <person name="Thomas B.C."/>
            <person name="Malmstrom R."/>
            <person name="Stieglmeier M."/>
            <person name="Klingl A."/>
            <person name="Woyke T."/>
            <person name="Ryan C.M."/>
            <person name="Banfield J.F."/>
        </authorList>
    </citation>
    <scope>NUCLEOTIDE SEQUENCE [LARGE SCALE GENOMIC DNA]</scope>
    <source>
        <strain evidence="1">CG22_combo_CG10-13_8_21_14_all_39_9</strain>
    </source>
</reference>
<dbReference type="CDD" id="cd00081">
    <property type="entry name" value="Hint"/>
    <property type="match status" value="1"/>
</dbReference>
<dbReference type="Gene3D" id="3.20.70.20">
    <property type="match status" value="1"/>
</dbReference>
<dbReference type="GO" id="GO:0031250">
    <property type="term" value="C:anaerobic ribonucleoside-triphosphate reductase complex"/>
    <property type="evidence" value="ECO:0007669"/>
    <property type="project" value="TreeGrafter"/>
</dbReference>
<dbReference type="Pfam" id="PF13597">
    <property type="entry name" value="NRDD"/>
    <property type="match status" value="1"/>
</dbReference>
<gene>
    <name evidence="1" type="ORF">COW86_03770</name>
</gene>
<dbReference type="GO" id="GO:0004748">
    <property type="term" value="F:ribonucleoside-diphosphate reductase activity, thioredoxin disulfide as acceptor"/>
    <property type="evidence" value="ECO:0007669"/>
    <property type="project" value="TreeGrafter"/>
</dbReference>
<dbReference type="Proteomes" id="UP000230159">
    <property type="component" value="Unassembled WGS sequence"/>
</dbReference>
<sequence>MFNMNIPTRVGFQCMSEDTEILANDGWKKYNQVKKGDIIATFNIEKEYIEYLPVKKVFAKKYKGKMFSLKNKLTDQLISPKHRIVRKEDNKYLLEEIGKVIDSNSLIKIPIIQDTDNIEEIRDTYINKIEAVDYQGVIWCPNTDNETVIARRNGKIFITGNTPFTNITLDIKPLGALAEDYVIIGGEVTQDKYKDFQPEMDMFNRALAEVYLVGDAKGRVFTFPIPTYNITKDMDWENPVLDPVWEMTAKYGIPYFSNFINSDMNPDDARSMCCRLRLDNRELRRRGGGLFGANPLTGSIGVVTINLPRLGYLAKDKDDYFKRLDRLMTIARESLETKREVIEKFTEMGLYPYSKFYLGRIKDQFGEYWKNHFNTIGILGMNESMLNFIGKSITAKEGHSLAKEILEYMRDKLMTYQNETNHLYNLEATPGEGTTYRFAKADKKKYADIIVANERAYREKNAAPYYTNSSQLPVGFTDDIFEALDLQDDLQTKYTGGTVLHGFIGEKMPSIDATKNLVRKIAENYHLPYYTICPTFSICPIHGYLSGEHEYCPKCDEEIGYAEVAEMLEANNAEQAELFSN</sequence>
<dbReference type="NCBIfam" id="NF006126">
    <property type="entry name" value="PRK08270.1"/>
    <property type="match status" value="1"/>
</dbReference>
<dbReference type="GO" id="GO:0006260">
    <property type="term" value="P:DNA replication"/>
    <property type="evidence" value="ECO:0007669"/>
    <property type="project" value="InterPro"/>
</dbReference>
<dbReference type="PANTHER" id="PTHR21075">
    <property type="entry name" value="ANAEROBIC RIBONUCLEOSIDE-TRIPHOSPHATE REDUCTASE"/>
    <property type="match status" value="1"/>
</dbReference>
<dbReference type="GO" id="GO:0009265">
    <property type="term" value="P:2'-deoxyribonucleotide biosynthetic process"/>
    <property type="evidence" value="ECO:0007669"/>
    <property type="project" value="TreeGrafter"/>
</dbReference>